<name>A0A553P8N5_TIGCA</name>
<evidence type="ECO:0000256" key="9">
    <source>
        <dbReference type="SAM" id="MobiDB-lite"/>
    </source>
</evidence>
<comment type="similarity">
    <text evidence="2">Belongs to the G-protein coupled receptor 1 family.</text>
</comment>
<dbReference type="EMBL" id="VCGU01000007">
    <property type="protein sequence ID" value="TRY74027.1"/>
    <property type="molecule type" value="Genomic_DNA"/>
</dbReference>
<dbReference type="Proteomes" id="UP000318571">
    <property type="component" value="Chromosome 3"/>
</dbReference>
<sequence length="636" mass="69818">NYPVHQLSSFLFFIFPMGILVILYIRMGFRIRQTSEIQRNLPRSNTQNHHNNHHGGGGGNNGTHPPGSSGSFTDRMDRHTAGSRRTVLRMLCKYRFTSLGVVVVRLGVGHGFHSVVVSPPQPPIKSLDEPLVSLEEDTEADAGDSSGGEVLILDIPKEDVGLQQALLDAGVRPAAVSNPKSDDIVHGNRQNSLGSNSSFCPVCSDTHASRTQDLSRGDDTDSFTPRIRSDKRSVTILLAAVVFAFFLCWAPFHAQRLSYVYFKESMIFRTINEYLYYVSGFLYYLSATVNPILYNLMSLKYRHAFRQTLCGKGTSSRRRRPGTINRSYTFRSTTRTVVENNGSDWDPRMRNEPRGSFRKRSQDGAAQRVSQAVCEIDVKRVEDVEDVLAMEFPIVFGSTFSFHKSNCSEGNHLNSSTSDKSSVAPGGGLGRRARSYPDRSEFQHAMHLANATFSDIIEEDSQVSNSGGGGLRLSQPSLVSPCCSLPLEKTADIKFTIGQPGAPPLINFVAQGRCSLSRSRSTSPKPVTVDSCCQTTGESDGFLMKCRCFPVPNDSGDKQRCGGKCNEWVTPGESVLLDEVGAVGQLPLPLEQANAFEGVVKDDDDQDSGNGSVSELHALFDRESQARLNGVQHTKA</sequence>
<dbReference type="STRING" id="6832.A0A553P8N5"/>
<feature type="transmembrane region" description="Helical" evidence="10">
    <location>
        <begin position="234"/>
        <end position="254"/>
    </location>
</feature>
<keyword evidence="13" id="KW-1185">Reference proteome</keyword>
<keyword evidence="5" id="KW-0297">G-protein coupled receptor</keyword>
<reference evidence="12 13" key="1">
    <citation type="journal article" date="2018" name="Nat. Ecol. Evol.">
        <title>Genomic signatures of mitonuclear coevolution across populations of Tigriopus californicus.</title>
        <authorList>
            <person name="Barreto F.S."/>
            <person name="Watson E.T."/>
            <person name="Lima T.G."/>
            <person name="Willett C.S."/>
            <person name="Edmands S."/>
            <person name="Li W."/>
            <person name="Burton R.S."/>
        </authorList>
    </citation>
    <scope>NUCLEOTIDE SEQUENCE [LARGE SCALE GENOMIC DNA]</scope>
    <source>
        <strain evidence="12 13">San Diego</strain>
    </source>
</reference>
<evidence type="ECO:0000256" key="10">
    <source>
        <dbReference type="SAM" id="Phobius"/>
    </source>
</evidence>
<dbReference type="PROSITE" id="PS50262">
    <property type="entry name" value="G_PROTEIN_RECEP_F1_2"/>
    <property type="match status" value="1"/>
</dbReference>
<feature type="region of interest" description="Disordered" evidence="9">
    <location>
        <begin position="42"/>
        <end position="77"/>
    </location>
</feature>
<keyword evidence="7" id="KW-0675">Receptor</keyword>
<gene>
    <name evidence="12" type="ORF">TCAL_09106</name>
</gene>
<evidence type="ECO:0000256" key="3">
    <source>
        <dbReference type="ARBA" id="ARBA00022692"/>
    </source>
</evidence>
<protein>
    <recommendedName>
        <fullName evidence="11">G-protein coupled receptors family 1 profile domain-containing protein</fullName>
    </recommendedName>
</protein>
<evidence type="ECO:0000256" key="8">
    <source>
        <dbReference type="ARBA" id="ARBA00023224"/>
    </source>
</evidence>
<proteinExistence type="inferred from homology"/>
<evidence type="ECO:0000259" key="11">
    <source>
        <dbReference type="PROSITE" id="PS50262"/>
    </source>
</evidence>
<feature type="region of interest" description="Disordered" evidence="9">
    <location>
        <begin position="341"/>
        <end position="363"/>
    </location>
</feature>
<dbReference type="InterPro" id="IPR017452">
    <property type="entry name" value="GPCR_Rhodpsn_7TM"/>
</dbReference>
<dbReference type="PANTHER" id="PTHR24243">
    <property type="entry name" value="G-PROTEIN COUPLED RECEPTOR"/>
    <property type="match status" value="1"/>
</dbReference>
<dbReference type="InterPro" id="IPR000276">
    <property type="entry name" value="GPCR_Rhodpsn"/>
</dbReference>
<evidence type="ECO:0000313" key="13">
    <source>
        <dbReference type="Proteomes" id="UP000318571"/>
    </source>
</evidence>
<comment type="caution">
    <text evidence="12">The sequence shown here is derived from an EMBL/GenBank/DDBJ whole genome shotgun (WGS) entry which is preliminary data.</text>
</comment>
<feature type="region of interest" description="Disordered" evidence="9">
    <location>
        <begin position="409"/>
        <end position="435"/>
    </location>
</feature>
<dbReference type="GO" id="GO:0008188">
    <property type="term" value="F:neuropeptide receptor activity"/>
    <property type="evidence" value="ECO:0007669"/>
    <property type="project" value="TreeGrafter"/>
</dbReference>
<feature type="region of interest" description="Disordered" evidence="9">
    <location>
        <begin position="600"/>
        <end position="621"/>
    </location>
</feature>
<keyword evidence="6 10" id="KW-0472">Membrane</keyword>
<dbReference type="SUPFAM" id="SSF81321">
    <property type="entry name" value="Family A G protein-coupled receptor-like"/>
    <property type="match status" value="1"/>
</dbReference>
<dbReference type="PANTHER" id="PTHR24243:SF107">
    <property type="entry name" value="NEUROPEPTIDES CAPA RECEPTOR"/>
    <property type="match status" value="1"/>
</dbReference>
<organism evidence="12 13">
    <name type="scientific">Tigriopus californicus</name>
    <name type="common">Marine copepod</name>
    <dbReference type="NCBI Taxonomy" id="6832"/>
    <lineage>
        <taxon>Eukaryota</taxon>
        <taxon>Metazoa</taxon>
        <taxon>Ecdysozoa</taxon>
        <taxon>Arthropoda</taxon>
        <taxon>Crustacea</taxon>
        <taxon>Multicrustacea</taxon>
        <taxon>Hexanauplia</taxon>
        <taxon>Copepoda</taxon>
        <taxon>Harpacticoida</taxon>
        <taxon>Harpacticidae</taxon>
        <taxon>Tigriopus</taxon>
    </lineage>
</organism>
<comment type="subcellular location">
    <subcellularLocation>
        <location evidence="1">Membrane</location>
        <topology evidence="1">Multi-pass membrane protein</topology>
    </subcellularLocation>
</comment>
<accession>A0A553P8N5</accession>
<evidence type="ECO:0000256" key="6">
    <source>
        <dbReference type="ARBA" id="ARBA00023136"/>
    </source>
</evidence>
<dbReference type="AlphaFoldDB" id="A0A553P8N5"/>
<keyword evidence="8" id="KW-0807">Transducer</keyword>
<keyword evidence="3 10" id="KW-0812">Transmembrane</keyword>
<evidence type="ECO:0000256" key="5">
    <source>
        <dbReference type="ARBA" id="ARBA00023040"/>
    </source>
</evidence>
<evidence type="ECO:0000256" key="1">
    <source>
        <dbReference type="ARBA" id="ARBA00004141"/>
    </source>
</evidence>
<feature type="compositionally biased region" description="Polar residues" evidence="9">
    <location>
        <begin position="409"/>
        <end position="421"/>
    </location>
</feature>
<dbReference type="Gene3D" id="1.20.1070.10">
    <property type="entry name" value="Rhodopsin 7-helix transmembrane proteins"/>
    <property type="match status" value="1"/>
</dbReference>
<dbReference type="Pfam" id="PF00001">
    <property type="entry name" value="7tm_1"/>
    <property type="match status" value="1"/>
</dbReference>
<evidence type="ECO:0000313" key="12">
    <source>
        <dbReference type="EMBL" id="TRY74027.1"/>
    </source>
</evidence>
<feature type="compositionally biased region" description="Low complexity" evidence="9">
    <location>
        <begin position="62"/>
        <end position="71"/>
    </location>
</feature>
<feature type="transmembrane region" description="Helical" evidence="10">
    <location>
        <begin position="274"/>
        <end position="296"/>
    </location>
</feature>
<keyword evidence="4 10" id="KW-1133">Transmembrane helix</keyword>
<evidence type="ECO:0000256" key="4">
    <source>
        <dbReference type="ARBA" id="ARBA00022989"/>
    </source>
</evidence>
<dbReference type="PRINTS" id="PR00237">
    <property type="entry name" value="GPCRRHODOPSN"/>
</dbReference>
<feature type="domain" description="G-protein coupled receptors family 1 profile" evidence="11">
    <location>
        <begin position="1"/>
        <end position="294"/>
    </location>
</feature>
<dbReference type="GO" id="GO:0005886">
    <property type="term" value="C:plasma membrane"/>
    <property type="evidence" value="ECO:0007669"/>
    <property type="project" value="TreeGrafter"/>
</dbReference>
<evidence type="ECO:0000256" key="7">
    <source>
        <dbReference type="ARBA" id="ARBA00023170"/>
    </source>
</evidence>
<feature type="transmembrane region" description="Helical" evidence="10">
    <location>
        <begin position="6"/>
        <end position="25"/>
    </location>
</feature>
<feature type="non-terminal residue" evidence="12">
    <location>
        <position position="1"/>
    </location>
</feature>
<evidence type="ECO:0000256" key="2">
    <source>
        <dbReference type="ARBA" id="ARBA00010663"/>
    </source>
</evidence>
<feature type="compositionally biased region" description="Basic and acidic residues" evidence="9">
    <location>
        <begin position="345"/>
        <end position="355"/>
    </location>
</feature>